<evidence type="ECO:0000313" key="8">
    <source>
        <dbReference type="Proteomes" id="UP000184514"/>
    </source>
</evidence>
<dbReference type="PRINTS" id="PR00411">
    <property type="entry name" value="PNDRDTASEI"/>
</dbReference>
<accession>A0A1L9NUB2</accession>
<dbReference type="OrthoDB" id="9774675at2"/>
<dbReference type="PANTHER" id="PTHR43734">
    <property type="entry name" value="PHYTOENE DESATURASE"/>
    <property type="match status" value="1"/>
</dbReference>
<dbReference type="Gene3D" id="3.50.50.60">
    <property type="entry name" value="FAD/NAD(P)-binding domain"/>
    <property type="match status" value="2"/>
</dbReference>
<dbReference type="EC" id="1.3.99.27" evidence="7"/>
<dbReference type="InterPro" id="IPR014105">
    <property type="entry name" value="Carotenoid/retinoid_OxRdtase"/>
</dbReference>
<evidence type="ECO:0000256" key="5">
    <source>
        <dbReference type="RuleBase" id="RU362075"/>
    </source>
</evidence>
<dbReference type="NCBIfam" id="TIGR02734">
    <property type="entry name" value="crtI_fam"/>
    <property type="match status" value="1"/>
</dbReference>
<dbReference type="GO" id="GO:0016627">
    <property type="term" value="F:oxidoreductase activity, acting on the CH-CH group of donors"/>
    <property type="evidence" value="ECO:0007669"/>
    <property type="project" value="UniProtKB-ARBA"/>
</dbReference>
<keyword evidence="8" id="KW-1185">Reference proteome</keyword>
<protein>
    <submittedName>
        <fullName evidence="7">Hydroxyneurosporene desaturase</fullName>
        <ecNumber evidence="7">1.3.99.27</ecNumber>
    </submittedName>
</protein>
<name>A0A1L9NUB2_9RHOB</name>
<sequence length="495" mass="52929">MTTSAPHVAIIGAGIGGLAAALRLSHWGCRVTVLERHAGPGGKMRTLPTDAGPVDAGPTVLTMKPVFEALFTDVGLHLDEHVTLQTEETLARHFWRDGTVLDLMSDPYQSVENIARAFDSNAAKEFSAFCAQTKILYDAFDNPMIRTSEPSLGDLALTVAKSPKLLRAMKPLSTLASSLSQSFSDPRLAQLFARYATYVGGLPAHSPSLLSLIWQAESQGVWHVKGGMHQLAQNIEKAARGFGAEFIYNAHVTRIETQDGRICAVQTDDARHMVDAVLFNGDPNALRSGLLGPAPETAVDASATNPRSLSANVMSFAAIPEGVPLAAHNVFFAQDPKTEYAPLAKGQQQSDPTLYICAQDRFGGSTPIGPERFEIILNSPPTDEKTPPSEKEKEQCQTLILQQLSHFGLSFSPRPTASTLTMTKDFAQLFPASHGSLYGRTPHGMMAAFKRPPARSKLKGLYLVGGGTHPGAGVPMATLSGQHAAAAILSDLIST</sequence>
<comment type="caution">
    <text evidence="7">The sequence shown here is derived from an EMBL/GenBank/DDBJ whole genome shotgun (WGS) entry which is preliminary data.</text>
</comment>
<evidence type="ECO:0000256" key="2">
    <source>
        <dbReference type="ARBA" id="ARBA00006046"/>
    </source>
</evidence>
<evidence type="ECO:0000259" key="6">
    <source>
        <dbReference type="Pfam" id="PF01593"/>
    </source>
</evidence>
<keyword evidence="3 5" id="KW-0125">Carotenoid biosynthesis</keyword>
<dbReference type="RefSeq" id="WP_072631416.1">
    <property type="nucleotide sequence ID" value="NZ_MLCB01000162.1"/>
</dbReference>
<dbReference type="GO" id="GO:0016117">
    <property type="term" value="P:carotenoid biosynthetic process"/>
    <property type="evidence" value="ECO:0007669"/>
    <property type="project" value="UniProtKB-KW"/>
</dbReference>
<dbReference type="EMBL" id="MLCB01000162">
    <property type="protein sequence ID" value="OJI92888.1"/>
    <property type="molecule type" value="Genomic_DNA"/>
</dbReference>
<proteinExistence type="inferred from homology"/>
<feature type="domain" description="Amine oxidase" evidence="6">
    <location>
        <begin position="15"/>
        <end position="489"/>
    </location>
</feature>
<dbReference type="STRING" id="696762.PFRI_28890"/>
<comment type="pathway">
    <text evidence="1 5">Carotenoid biosynthesis.</text>
</comment>
<dbReference type="InterPro" id="IPR002937">
    <property type="entry name" value="Amino_oxidase"/>
</dbReference>
<evidence type="ECO:0000256" key="1">
    <source>
        <dbReference type="ARBA" id="ARBA00004829"/>
    </source>
</evidence>
<evidence type="ECO:0000256" key="3">
    <source>
        <dbReference type="ARBA" id="ARBA00022746"/>
    </source>
</evidence>
<dbReference type="PROSITE" id="PS00982">
    <property type="entry name" value="PHYTOENE_DH"/>
    <property type="match status" value="1"/>
</dbReference>
<dbReference type="Pfam" id="PF01593">
    <property type="entry name" value="Amino_oxidase"/>
    <property type="match status" value="1"/>
</dbReference>
<evidence type="ECO:0000256" key="4">
    <source>
        <dbReference type="ARBA" id="ARBA00023002"/>
    </source>
</evidence>
<reference evidence="7 8" key="1">
    <citation type="submission" date="2016-10" db="EMBL/GenBank/DDBJ databases">
        <title>Genome sequence of Planktotalea frisia SH6-1.</title>
        <authorList>
            <person name="Poehlein A."/>
            <person name="Bakenhus I."/>
            <person name="Voget S."/>
            <person name="Brinkhoff T."/>
            <person name="Simon M."/>
        </authorList>
    </citation>
    <scope>NUCLEOTIDE SEQUENCE [LARGE SCALE GENOMIC DNA]</scope>
    <source>
        <strain evidence="7 8">SH6-1</strain>
    </source>
</reference>
<evidence type="ECO:0000313" key="7">
    <source>
        <dbReference type="EMBL" id="OJI92888.1"/>
    </source>
</evidence>
<dbReference type="InterPro" id="IPR008150">
    <property type="entry name" value="Phytoene_DH_bac_CS"/>
</dbReference>
<dbReference type="Proteomes" id="UP000184514">
    <property type="component" value="Unassembled WGS sequence"/>
</dbReference>
<comment type="similarity">
    <text evidence="2 5">Belongs to the carotenoid/retinoid oxidoreductase family.</text>
</comment>
<dbReference type="InterPro" id="IPR036188">
    <property type="entry name" value="FAD/NAD-bd_sf"/>
</dbReference>
<dbReference type="NCBIfam" id="NF045637">
    <property type="entry name" value="carotdesatCrtDProt"/>
    <property type="match status" value="1"/>
</dbReference>
<gene>
    <name evidence="7" type="primary">crtD</name>
    <name evidence="7" type="ORF">PFRI_28890</name>
</gene>
<dbReference type="AlphaFoldDB" id="A0A1L9NUB2"/>
<keyword evidence="4 5" id="KW-0560">Oxidoreductase</keyword>
<organism evidence="7 8">
    <name type="scientific">Planktotalea frisia</name>
    <dbReference type="NCBI Taxonomy" id="696762"/>
    <lineage>
        <taxon>Bacteria</taxon>
        <taxon>Pseudomonadati</taxon>
        <taxon>Pseudomonadota</taxon>
        <taxon>Alphaproteobacteria</taxon>
        <taxon>Rhodobacterales</taxon>
        <taxon>Paracoccaceae</taxon>
        <taxon>Planktotalea</taxon>
    </lineage>
</organism>
<dbReference type="SUPFAM" id="SSF51905">
    <property type="entry name" value="FAD/NAD(P)-binding domain"/>
    <property type="match status" value="1"/>
</dbReference>
<dbReference type="PANTHER" id="PTHR43734:SF7">
    <property type="entry name" value="4,4'-DIAPONEUROSPORENE OXYGENASE"/>
    <property type="match status" value="1"/>
</dbReference>
<dbReference type="InterPro" id="IPR054841">
    <property type="entry name" value="carotdesatCrtD"/>
</dbReference>